<dbReference type="AlphaFoldDB" id="A0A9N9C8A5"/>
<name>A0A9N9C8A5_9GLOM</name>
<evidence type="ECO:0000313" key="1">
    <source>
        <dbReference type="EMBL" id="CAG8591728.1"/>
    </source>
</evidence>
<accession>A0A9N9C8A5</accession>
<comment type="caution">
    <text evidence="1">The sequence shown here is derived from an EMBL/GenBank/DDBJ whole genome shotgun (WGS) entry which is preliminary data.</text>
</comment>
<reference evidence="1" key="1">
    <citation type="submission" date="2021-06" db="EMBL/GenBank/DDBJ databases">
        <authorList>
            <person name="Kallberg Y."/>
            <person name="Tangrot J."/>
            <person name="Rosling A."/>
        </authorList>
    </citation>
    <scope>NUCLEOTIDE SEQUENCE</scope>
    <source>
        <strain evidence="1">FL966</strain>
    </source>
</reference>
<gene>
    <name evidence="1" type="ORF">CPELLU_LOCUS6565</name>
</gene>
<protein>
    <submittedName>
        <fullName evidence="1">21152_t:CDS:1</fullName>
    </submittedName>
</protein>
<dbReference type="EMBL" id="CAJVQA010004120">
    <property type="protein sequence ID" value="CAG8591728.1"/>
    <property type="molecule type" value="Genomic_DNA"/>
</dbReference>
<sequence length="210" mass="23619">MYFFPQFPNACLLNRITDQPVVDASTNNGRILEVFQTGHSFPFSKFSRTHLASCLAYDERTTILSQSCILRFVESIIIKNSKHLTFTKAKAQLKLIIDPDIAANMHVVNLWAANKVFSEFFIFHNFVGSQYSFVSCLTKSPSSISTTITFSLCSSKILLTGELSKSHLHDFRNIFQESTSGLSMLALPLRTSTLPDLNQKVELNNGTSFY</sequence>
<proteinExistence type="predicted"/>
<organism evidence="1 2">
    <name type="scientific">Cetraspora pellucida</name>
    <dbReference type="NCBI Taxonomy" id="1433469"/>
    <lineage>
        <taxon>Eukaryota</taxon>
        <taxon>Fungi</taxon>
        <taxon>Fungi incertae sedis</taxon>
        <taxon>Mucoromycota</taxon>
        <taxon>Glomeromycotina</taxon>
        <taxon>Glomeromycetes</taxon>
        <taxon>Diversisporales</taxon>
        <taxon>Gigasporaceae</taxon>
        <taxon>Cetraspora</taxon>
    </lineage>
</organism>
<evidence type="ECO:0000313" key="2">
    <source>
        <dbReference type="Proteomes" id="UP000789759"/>
    </source>
</evidence>
<dbReference type="Proteomes" id="UP000789759">
    <property type="component" value="Unassembled WGS sequence"/>
</dbReference>
<keyword evidence="2" id="KW-1185">Reference proteome</keyword>